<accession>A0A0H3KTJ8</accession>
<feature type="transmembrane region" description="Helical" evidence="1">
    <location>
        <begin position="231"/>
        <end position="249"/>
    </location>
</feature>
<protein>
    <submittedName>
        <fullName evidence="3">Phosphatidylglycerophosphatase A PgpA</fullName>
    </submittedName>
</protein>
<keyword evidence="1" id="KW-0812">Transmembrane</keyword>
<evidence type="ECO:0000313" key="4">
    <source>
        <dbReference type="Proteomes" id="UP000006690"/>
    </source>
</evidence>
<dbReference type="KEGG" id="paj:PAJ_0299"/>
<dbReference type="SUPFAM" id="SSF101307">
    <property type="entry name" value="YutG-like"/>
    <property type="match status" value="1"/>
</dbReference>
<gene>
    <name evidence="3" type="primary">pgpA</name>
    <name evidence="3" type="ordered locus">PAJ_0299</name>
</gene>
<keyword evidence="1" id="KW-0472">Membrane</keyword>
<sequence length="250" mass="28085">MRCRSLLHCVKTLMPNRCCAGRSAAEKITSCALACRKSIVARWMWRWGILACLIPALARWHRSQKGCHCWKTVNPRNSVIKDSTILTSDKTLAKSRLRLRNPWHLLATGFGSGLSPFMPGTVGSLAAIPFWWLMTLLPHDLYSLVVLLGISVGVYLCHRTAKDMGVHDHGSIVWDEFIGMWITLMAIPVNSWQWVVSGFVLFRVLDIWKPWPIRWFDRNVHGGMGIMVDDIIAGIIAAAMLYATGVFLAA</sequence>
<feature type="domain" description="YutG/PgpA" evidence="2">
    <location>
        <begin position="106"/>
        <end position="243"/>
    </location>
</feature>
<dbReference type="CDD" id="cd06971">
    <property type="entry name" value="PgpA"/>
    <property type="match status" value="1"/>
</dbReference>
<dbReference type="PANTHER" id="PTHR36305:SF1">
    <property type="entry name" value="PHOSPHATIDYLGLYCEROPHOSPHATASE A"/>
    <property type="match status" value="1"/>
</dbReference>
<reference evidence="4" key="1">
    <citation type="journal article" date="2012" name="Appl. Microbiol. Biotechnol.">
        <title>The complete genome sequence of Pantoea ananatis AJ13355, an organism with great biotechnological potential.</title>
        <authorList>
            <person name="Hara Y."/>
            <person name="Kadotani N."/>
            <person name="Izui H."/>
            <person name="Katashkina J.I."/>
            <person name="Kuvaeva T.M."/>
            <person name="Andreeva I.G."/>
            <person name="Golubeva L.I."/>
            <person name="Malko D.B."/>
            <person name="Makeev V.J."/>
            <person name="Mashko S.V."/>
            <person name="Kozlov Y.I."/>
        </authorList>
    </citation>
    <scope>NUCLEOTIDE SEQUENCE [LARGE SCALE GENOMIC DNA]</scope>
    <source>
        <strain evidence="4">AJ13355</strain>
    </source>
</reference>
<dbReference type="GO" id="GO:0006629">
    <property type="term" value="P:lipid metabolic process"/>
    <property type="evidence" value="ECO:0007669"/>
    <property type="project" value="InterPro"/>
</dbReference>
<dbReference type="Pfam" id="PF04608">
    <property type="entry name" value="PgpA"/>
    <property type="match status" value="1"/>
</dbReference>
<proteinExistence type="predicted"/>
<organism evidence="3 4">
    <name type="scientific">Pantoea ananatis (strain AJ13355)</name>
    <dbReference type="NCBI Taxonomy" id="932677"/>
    <lineage>
        <taxon>Bacteria</taxon>
        <taxon>Pseudomonadati</taxon>
        <taxon>Pseudomonadota</taxon>
        <taxon>Gammaproteobacteria</taxon>
        <taxon>Enterobacterales</taxon>
        <taxon>Erwiniaceae</taxon>
        <taxon>Pantoea</taxon>
    </lineage>
</organism>
<dbReference type="PATRIC" id="fig|932677.3.peg.336"/>
<dbReference type="AlphaFoldDB" id="A0A0H3KTJ8"/>
<dbReference type="NCBIfam" id="NF008288">
    <property type="entry name" value="PRK11068.1"/>
    <property type="match status" value="1"/>
</dbReference>
<dbReference type="InterPro" id="IPR036681">
    <property type="entry name" value="PgpA-like_sf"/>
</dbReference>
<feature type="transmembrane region" description="Helical" evidence="1">
    <location>
        <begin position="105"/>
        <end position="133"/>
    </location>
</feature>
<feature type="transmembrane region" description="Helical" evidence="1">
    <location>
        <begin position="178"/>
        <end position="202"/>
    </location>
</feature>
<dbReference type="InterPro" id="IPR007686">
    <property type="entry name" value="YutG/PgpA"/>
</dbReference>
<dbReference type="HOGENOM" id="CLU_1110562_0_0_6"/>
<dbReference type="Proteomes" id="UP000006690">
    <property type="component" value="Chromosome"/>
</dbReference>
<evidence type="ECO:0000259" key="2">
    <source>
        <dbReference type="Pfam" id="PF04608"/>
    </source>
</evidence>
<dbReference type="eggNOG" id="COG1267">
    <property type="taxonomic scope" value="Bacteria"/>
</dbReference>
<feature type="transmembrane region" description="Helical" evidence="1">
    <location>
        <begin position="139"/>
        <end position="157"/>
    </location>
</feature>
<dbReference type="GO" id="GO:0008962">
    <property type="term" value="F:phosphatidylglycerophosphatase activity"/>
    <property type="evidence" value="ECO:0007669"/>
    <property type="project" value="InterPro"/>
</dbReference>
<keyword evidence="1" id="KW-1133">Transmembrane helix</keyword>
<name>A0A0H3KTJ8_PANAA</name>
<dbReference type="InterPro" id="IPR026037">
    <property type="entry name" value="PgpA"/>
</dbReference>
<dbReference type="EMBL" id="AP012032">
    <property type="protein sequence ID" value="BAK10379.1"/>
    <property type="molecule type" value="Genomic_DNA"/>
</dbReference>
<dbReference type="PANTHER" id="PTHR36305">
    <property type="entry name" value="PHOSPHATIDYLGLYCEROPHOSPHATASE A"/>
    <property type="match status" value="1"/>
</dbReference>
<evidence type="ECO:0000313" key="3">
    <source>
        <dbReference type="EMBL" id="BAK10379.1"/>
    </source>
</evidence>
<evidence type="ECO:0000256" key="1">
    <source>
        <dbReference type="SAM" id="Phobius"/>
    </source>
</evidence>